<keyword evidence="3" id="KW-1185">Reference proteome</keyword>
<dbReference type="RefSeq" id="WP_072306108.1">
    <property type="nucleotide sequence ID" value="NZ_FPJA01000006.1"/>
</dbReference>
<dbReference type="InterPro" id="IPR036465">
    <property type="entry name" value="vWFA_dom_sf"/>
</dbReference>
<dbReference type="InterPro" id="IPR002035">
    <property type="entry name" value="VWF_A"/>
</dbReference>
<organism evidence="2 3">
    <name type="scientific">Selenomonas ruminantium</name>
    <dbReference type="NCBI Taxonomy" id="971"/>
    <lineage>
        <taxon>Bacteria</taxon>
        <taxon>Bacillati</taxon>
        <taxon>Bacillota</taxon>
        <taxon>Negativicutes</taxon>
        <taxon>Selenomonadales</taxon>
        <taxon>Selenomonadaceae</taxon>
        <taxon>Selenomonas</taxon>
    </lineage>
</organism>
<reference evidence="3" key="1">
    <citation type="submission" date="2016-11" db="EMBL/GenBank/DDBJ databases">
        <authorList>
            <person name="Varghese N."/>
            <person name="Submissions S."/>
        </authorList>
    </citation>
    <scope>NUCLEOTIDE SEQUENCE [LARGE SCALE GENOMIC DNA]</scope>
    <source>
        <strain evidence="3">C3</strain>
    </source>
</reference>
<dbReference type="Pfam" id="PF13519">
    <property type="entry name" value="VWA_2"/>
    <property type="match status" value="1"/>
</dbReference>
<dbReference type="Gene3D" id="3.40.50.410">
    <property type="entry name" value="von Willebrand factor, type A domain"/>
    <property type="match status" value="1"/>
</dbReference>
<dbReference type="SUPFAM" id="SSF53300">
    <property type="entry name" value="vWA-like"/>
    <property type="match status" value="1"/>
</dbReference>
<proteinExistence type="predicted"/>
<evidence type="ECO:0000313" key="2">
    <source>
        <dbReference type="EMBL" id="SFW36122.1"/>
    </source>
</evidence>
<gene>
    <name evidence="2" type="ORF">SAMN02910323_1469</name>
</gene>
<dbReference type="Proteomes" id="UP000182958">
    <property type="component" value="Unassembled WGS sequence"/>
</dbReference>
<dbReference type="PROSITE" id="PS50234">
    <property type="entry name" value="VWFA"/>
    <property type="match status" value="1"/>
</dbReference>
<dbReference type="SMART" id="SM00327">
    <property type="entry name" value="VWA"/>
    <property type="match status" value="1"/>
</dbReference>
<dbReference type="EMBL" id="FPJA01000006">
    <property type="protein sequence ID" value="SFW36122.1"/>
    <property type="molecule type" value="Genomic_DNA"/>
</dbReference>
<evidence type="ECO:0000259" key="1">
    <source>
        <dbReference type="PROSITE" id="PS50234"/>
    </source>
</evidence>
<feature type="domain" description="VWFA" evidence="1">
    <location>
        <begin position="17"/>
        <end position="198"/>
    </location>
</feature>
<accession>A0A1K1NKW8</accession>
<sequence>MALNINDYGVPSVKPLPVFLLLDGSGSMSQNQKIDTLNKAVSEMLGKLAEDTVQYENSYLVTVIIFSGDQAEVVMQALPAGEANCKWRDIPTRGRTPLGSALTLTKKMLEDRDIIPSKSYRPTLILVSDGIPTDDWQQPLESLVTEGRSAKCDRMAVLIGKENADASSQVLKLFIGDMPHKVEKAETAGQLLDFFQRATMTVTTRTHSVNPNQIVPMTAAGAGIDGDDIMFF</sequence>
<evidence type="ECO:0000313" key="3">
    <source>
        <dbReference type="Proteomes" id="UP000182958"/>
    </source>
</evidence>
<name>A0A1K1NKW8_SELRU</name>
<protein>
    <submittedName>
        <fullName evidence="2">Uncharacterized conserved protein YegL, contains vWA domain of TerY type</fullName>
    </submittedName>
</protein>
<dbReference type="AlphaFoldDB" id="A0A1K1NKW8"/>